<dbReference type="AlphaFoldDB" id="A0A0N4Z962"/>
<reference evidence="2" key="1">
    <citation type="submission" date="2017-02" db="UniProtKB">
        <authorList>
            <consortium name="WormBaseParasite"/>
        </authorList>
    </citation>
    <scope>IDENTIFICATION</scope>
</reference>
<dbReference type="WBParaSite" id="PTRK_0000385300.1">
    <property type="protein sequence ID" value="PTRK_0000385300.1"/>
    <property type="gene ID" value="PTRK_0000385300"/>
</dbReference>
<evidence type="ECO:0000313" key="2">
    <source>
        <dbReference type="WBParaSite" id="PTRK_0000385300.1"/>
    </source>
</evidence>
<protein>
    <submittedName>
        <fullName evidence="2">Uncharacterized protein</fullName>
    </submittedName>
</protein>
<proteinExistence type="predicted"/>
<evidence type="ECO:0000313" key="1">
    <source>
        <dbReference type="Proteomes" id="UP000038045"/>
    </source>
</evidence>
<dbReference type="Proteomes" id="UP000038045">
    <property type="component" value="Unplaced"/>
</dbReference>
<keyword evidence="1" id="KW-1185">Reference proteome</keyword>
<organism evidence="1 2">
    <name type="scientific">Parastrongyloides trichosuri</name>
    <name type="common">Possum-specific nematode worm</name>
    <dbReference type="NCBI Taxonomy" id="131310"/>
    <lineage>
        <taxon>Eukaryota</taxon>
        <taxon>Metazoa</taxon>
        <taxon>Ecdysozoa</taxon>
        <taxon>Nematoda</taxon>
        <taxon>Chromadorea</taxon>
        <taxon>Rhabditida</taxon>
        <taxon>Tylenchina</taxon>
        <taxon>Panagrolaimomorpha</taxon>
        <taxon>Strongyloidoidea</taxon>
        <taxon>Strongyloididae</taxon>
        <taxon>Parastrongyloides</taxon>
    </lineage>
</organism>
<name>A0A0N4Z962_PARTI</name>
<accession>A0A0N4Z962</accession>
<sequence length="431" mass="51119">MQKFELEQLVVVPKLFLDHEYKWYVAIIIDYSYDSNNYSTKFLLGDGITFKNLLEYISLNGIEVLDFKYLYEAEDENKLYELIIPFIQKGFTVDHIKLSPLFFKKVLCWRNFLLSSSNFKSMEIADFGSEDPYGKVSLDKTLSRVELYSKDCMSFFKPLLECISKKIELHSWKPITIYIPLNVQILIPKILDYIEDCCHSIEKINISVDLREIRFYRHFIQLLKKSTYKWEFIQINAFRNDIWHGFRYCQKCQKDEIVEILYENKNNKLNDGVGLRNLMKYITLRGLHTLMIMSRDEKSKGTFFDVLLPFVSNGIDVTYVDLDISVFEGLDEWRKFFAINNSWKDFFVEDKKNIGYYEISIDDDCSSLKVYSSIRKLPLFLEMIKCFSEKMLLNSQNPFKIHVFPHVPMLSFMPLLLSLMEDCKFYVGMVN</sequence>